<protein>
    <submittedName>
        <fullName evidence="2">ADP-ribosylglycohydrolase family protein</fullName>
        <ecNumber evidence="2">3.2.2.-</ecNumber>
    </submittedName>
</protein>
<proteinExistence type="predicted"/>
<comment type="caution">
    <text evidence="2">The sequence shown here is derived from an EMBL/GenBank/DDBJ whole genome shotgun (WGS) entry which is preliminary data.</text>
</comment>
<keyword evidence="2" id="KW-0326">Glycosidase</keyword>
<gene>
    <name evidence="2" type="ORF">QWI16_03185</name>
</gene>
<keyword evidence="2" id="KW-0378">Hydrolase</keyword>
<evidence type="ECO:0000313" key="3">
    <source>
        <dbReference type="Proteomes" id="UP001168380"/>
    </source>
</evidence>
<dbReference type="InterPro" id="IPR005502">
    <property type="entry name" value="Ribosyl_crysJ1"/>
</dbReference>
<sequence length="463" mass="51162">MKSVFAMALSLMLGAASVAGATPASFSVSKAEYQDRLYGFWLGQCIANWSGLVTEMDKIGNIGEIQTGDFYTRESWEQADQPSIWGQGVPSDLSGTIDFVFEEPGGVWGADDDTDIEYLYQYLLAKHQSSLLSAEQIRDGWLTHIYPADEPTPFGKDPDGNYENFLWVSNQRAYELMRGGLLPPATGQRGNNSHYDMIDAQLTTEIFGLYAPARPDIARQLADLPVRTTADAEAVDIALFYVTLYSLAGSVAPGEVDAPVIEWMAGKARELLPDGQYPAAMYDFVYRQYRQGIPWEQTRDAVYLRYQVEQADGYDVTTRNLYCNGCFAAGINFAASLISLFYGEGDIKETIKIAMLVGWDADNPAATWGGLLGFMLGREGVEAAFDRRFAEQFFIHRTRRHFPNNGLDNFPAMAAVGAEITERVIKEQMRGEVQGDRWAVPEAVRIPASARAADGDPSLGTGR</sequence>
<dbReference type="InterPro" id="IPR036705">
    <property type="entry name" value="Ribosyl_crysJ1_sf"/>
</dbReference>
<organism evidence="2 3">
    <name type="scientific">Gilvimarinus algae</name>
    <dbReference type="NCBI Taxonomy" id="3058037"/>
    <lineage>
        <taxon>Bacteria</taxon>
        <taxon>Pseudomonadati</taxon>
        <taxon>Pseudomonadota</taxon>
        <taxon>Gammaproteobacteria</taxon>
        <taxon>Cellvibrionales</taxon>
        <taxon>Cellvibrionaceae</taxon>
        <taxon>Gilvimarinus</taxon>
    </lineage>
</organism>
<reference evidence="2" key="1">
    <citation type="submission" date="2023-07" db="EMBL/GenBank/DDBJ databases">
        <title>Gilvimarinus algae sp. nov., isolated from the surface of Kelp.</title>
        <authorList>
            <person name="Sun Y.Y."/>
            <person name="Gong Y."/>
            <person name="Du Z.J."/>
        </authorList>
    </citation>
    <scope>NUCLEOTIDE SEQUENCE</scope>
    <source>
        <strain evidence="2">SDUM040014</strain>
    </source>
</reference>
<dbReference type="Gene3D" id="1.10.4080.10">
    <property type="entry name" value="ADP-ribosylation/Crystallin J1"/>
    <property type="match status" value="1"/>
</dbReference>
<evidence type="ECO:0000313" key="2">
    <source>
        <dbReference type="EMBL" id="MDO3381160.1"/>
    </source>
</evidence>
<accession>A0ABT8TBY6</accession>
<keyword evidence="3" id="KW-1185">Reference proteome</keyword>
<dbReference type="SUPFAM" id="SSF101478">
    <property type="entry name" value="ADP-ribosylglycohydrolase"/>
    <property type="match status" value="1"/>
</dbReference>
<dbReference type="EC" id="3.2.2.-" evidence="2"/>
<feature type="signal peptide" evidence="1">
    <location>
        <begin position="1"/>
        <end position="21"/>
    </location>
</feature>
<dbReference type="GO" id="GO:0016798">
    <property type="term" value="F:hydrolase activity, acting on glycosyl bonds"/>
    <property type="evidence" value="ECO:0007669"/>
    <property type="project" value="UniProtKB-KW"/>
</dbReference>
<dbReference type="EMBL" id="JAULRT010000032">
    <property type="protein sequence ID" value="MDO3381160.1"/>
    <property type="molecule type" value="Genomic_DNA"/>
</dbReference>
<feature type="chain" id="PRO_5045527253" evidence="1">
    <location>
        <begin position="22"/>
        <end position="463"/>
    </location>
</feature>
<evidence type="ECO:0000256" key="1">
    <source>
        <dbReference type="SAM" id="SignalP"/>
    </source>
</evidence>
<name>A0ABT8TBY6_9GAMM</name>
<dbReference type="Proteomes" id="UP001168380">
    <property type="component" value="Unassembled WGS sequence"/>
</dbReference>
<dbReference type="RefSeq" id="WP_302711285.1">
    <property type="nucleotide sequence ID" value="NZ_JAULRT010000032.1"/>
</dbReference>
<dbReference type="Pfam" id="PF03747">
    <property type="entry name" value="ADP_ribosyl_GH"/>
    <property type="match status" value="1"/>
</dbReference>
<keyword evidence="1" id="KW-0732">Signal</keyword>